<dbReference type="Pfam" id="PF11380">
    <property type="entry name" value="Stealth_CR2"/>
    <property type="match status" value="1"/>
</dbReference>
<keyword evidence="2" id="KW-0808">Transferase</keyword>
<reference evidence="5" key="1">
    <citation type="submission" date="2020-05" db="EMBL/GenBank/DDBJ databases">
        <title>Phylogenomic resolution of chytrid fungi.</title>
        <authorList>
            <person name="Stajich J.E."/>
            <person name="Amses K."/>
            <person name="Simmons R."/>
            <person name="Seto K."/>
            <person name="Myers J."/>
            <person name="Bonds A."/>
            <person name="Quandt C.A."/>
            <person name="Barry K."/>
            <person name="Liu P."/>
            <person name="Grigoriev I."/>
            <person name="Longcore J.E."/>
            <person name="James T.Y."/>
        </authorList>
    </citation>
    <scope>NUCLEOTIDE SEQUENCE</scope>
    <source>
        <strain evidence="5">JEL0513</strain>
    </source>
</reference>
<proteinExistence type="inferred from homology"/>
<dbReference type="PANTHER" id="PTHR24045:SF0">
    <property type="entry name" value="N-ACETYLGLUCOSAMINE-1-PHOSPHOTRANSFERASE SUBUNITS ALPHA_BETA"/>
    <property type="match status" value="1"/>
</dbReference>
<sequence length="496" mass="56060">MRGFVIVLFLLKAVLGRSENADEAHPKKSNGVGVNGVNSELHDEKIDVLLGAELEIGIGSGEQLTFQSELNSEPVSKSNRFSEVGAKQAFESDEKHSPEMRAALSPQWAFARHVPVVYTWVNGSLPDYRVQRRTAQVAFDASLAPEQRAATAALDGVQRDRDNGELVWSVRSLQRFAPWWEGDLIIVAPEGHVPNWLNVEKISNRLFANSKTKVRVVAQEDIIPDKYNPTYNTNAIELYLERIPGIPDSENFLIHMNDDYFFASPIWPWDFFTASKKPWLNFESTQIHGGSVQHEEIKNTGQTWFSAIFKTNGLLNDTAGIWMNYLRHAPTVLDRRAFLIMRHLYANEIEETMKNKFRSTTDLVPPLLHHGILLSPKINEMGSGGDAVATGGVPIPLEKANREYKLFQINDNLESVNAEISSSLFDDSLWDFEDGIDNFKTKSKFGIKCFVLNDAYGPDLGQSEYIKAVLWDFFEGNSFKSKYEKEEFEISFNDVS</sequence>
<name>A0AAD5T6Z8_9FUNG</name>
<evidence type="ECO:0000256" key="3">
    <source>
        <dbReference type="SAM" id="SignalP"/>
    </source>
</evidence>
<dbReference type="EMBL" id="JADGJH010000243">
    <property type="protein sequence ID" value="KAJ3132640.1"/>
    <property type="molecule type" value="Genomic_DNA"/>
</dbReference>
<feature type="signal peptide" evidence="3">
    <location>
        <begin position="1"/>
        <end position="16"/>
    </location>
</feature>
<organism evidence="5 6">
    <name type="scientific">Physocladia obscura</name>
    <dbReference type="NCBI Taxonomy" id="109957"/>
    <lineage>
        <taxon>Eukaryota</taxon>
        <taxon>Fungi</taxon>
        <taxon>Fungi incertae sedis</taxon>
        <taxon>Chytridiomycota</taxon>
        <taxon>Chytridiomycota incertae sedis</taxon>
        <taxon>Chytridiomycetes</taxon>
        <taxon>Chytridiales</taxon>
        <taxon>Chytriomycetaceae</taxon>
        <taxon>Physocladia</taxon>
    </lineage>
</organism>
<comment type="similarity">
    <text evidence="1">Belongs to the stealth family.</text>
</comment>
<evidence type="ECO:0000259" key="4">
    <source>
        <dbReference type="Pfam" id="PF11380"/>
    </source>
</evidence>
<protein>
    <recommendedName>
        <fullName evidence="4">Stealth protein CR2 conserved region 2 domain-containing protein</fullName>
    </recommendedName>
</protein>
<evidence type="ECO:0000313" key="6">
    <source>
        <dbReference type="Proteomes" id="UP001211907"/>
    </source>
</evidence>
<feature type="chain" id="PRO_5041961008" description="Stealth protein CR2 conserved region 2 domain-containing protein" evidence="3">
    <location>
        <begin position="17"/>
        <end position="496"/>
    </location>
</feature>
<dbReference type="AlphaFoldDB" id="A0AAD5T6Z8"/>
<comment type="caution">
    <text evidence="5">The sequence shown here is derived from an EMBL/GenBank/DDBJ whole genome shotgun (WGS) entry which is preliminary data.</text>
</comment>
<evidence type="ECO:0000256" key="2">
    <source>
        <dbReference type="ARBA" id="ARBA00022679"/>
    </source>
</evidence>
<evidence type="ECO:0000313" key="5">
    <source>
        <dbReference type="EMBL" id="KAJ3132640.1"/>
    </source>
</evidence>
<feature type="domain" description="Stealth protein CR2 conserved region 2" evidence="4">
    <location>
        <begin position="159"/>
        <end position="277"/>
    </location>
</feature>
<accession>A0AAD5T6Z8</accession>
<dbReference type="Proteomes" id="UP001211907">
    <property type="component" value="Unassembled WGS sequence"/>
</dbReference>
<dbReference type="GO" id="GO:0016772">
    <property type="term" value="F:transferase activity, transferring phosphorus-containing groups"/>
    <property type="evidence" value="ECO:0007669"/>
    <property type="project" value="InterPro"/>
</dbReference>
<evidence type="ECO:0000256" key="1">
    <source>
        <dbReference type="ARBA" id="ARBA00007583"/>
    </source>
</evidence>
<dbReference type="GO" id="GO:0005794">
    <property type="term" value="C:Golgi apparatus"/>
    <property type="evidence" value="ECO:0007669"/>
    <property type="project" value="TreeGrafter"/>
</dbReference>
<dbReference type="PANTHER" id="PTHR24045">
    <property type="match status" value="1"/>
</dbReference>
<dbReference type="InterPro" id="IPR047141">
    <property type="entry name" value="Stealth"/>
</dbReference>
<gene>
    <name evidence="5" type="ORF">HK100_005119</name>
</gene>
<keyword evidence="6" id="KW-1185">Reference proteome</keyword>
<keyword evidence="3" id="KW-0732">Signal</keyword>
<dbReference type="InterPro" id="IPR021520">
    <property type="entry name" value="Stealth_CR2"/>
</dbReference>